<dbReference type="Pfam" id="PF00710">
    <property type="entry name" value="Asparaginase"/>
    <property type="match status" value="1"/>
</dbReference>
<feature type="binding site" evidence="2">
    <location>
        <begin position="94"/>
        <end position="95"/>
    </location>
    <ligand>
        <name>substrate</name>
    </ligand>
</feature>
<proteinExistence type="predicted"/>
<evidence type="ECO:0000256" key="2">
    <source>
        <dbReference type="PIRSR" id="PIRSR001220-2"/>
    </source>
</evidence>
<dbReference type="PANTHER" id="PTHR11707">
    <property type="entry name" value="L-ASPARAGINASE"/>
    <property type="match status" value="1"/>
</dbReference>
<dbReference type="PROSITE" id="PS51732">
    <property type="entry name" value="ASN_GLN_ASE_3"/>
    <property type="match status" value="1"/>
</dbReference>
<feature type="domain" description="L-asparaginase N-terminal" evidence="3">
    <location>
        <begin position="16"/>
        <end position="169"/>
    </location>
</feature>
<name>A0A3A5HBH4_9ACTN</name>
<dbReference type="PRINTS" id="PR00139">
    <property type="entry name" value="ASNGLNASE"/>
</dbReference>
<dbReference type="OrthoDB" id="9788068at2"/>
<dbReference type="InterPro" id="IPR036152">
    <property type="entry name" value="Asp/glu_Ase-like_sf"/>
</dbReference>
<protein>
    <submittedName>
        <fullName evidence="4">L-asparaginase</fullName>
    </submittedName>
</protein>
<evidence type="ECO:0000256" key="1">
    <source>
        <dbReference type="PIRSR" id="PIRSR001220-1"/>
    </source>
</evidence>
<gene>
    <name evidence="4" type="ORF">D4739_14090</name>
</gene>
<organism evidence="4 5">
    <name type="scientific">Nocardioides cavernaquae</name>
    <dbReference type="NCBI Taxonomy" id="2321396"/>
    <lineage>
        <taxon>Bacteria</taxon>
        <taxon>Bacillati</taxon>
        <taxon>Actinomycetota</taxon>
        <taxon>Actinomycetes</taxon>
        <taxon>Propionibacteriales</taxon>
        <taxon>Nocardioidaceae</taxon>
        <taxon>Nocardioides</taxon>
    </lineage>
</organism>
<reference evidence="5" key="1">
    <citation type="submission" date="2018-09" db="EMBL/GenBank/DDBJ databases">
        <authorList>
            <person name="Zhu H."/>
        </authorList>
    </citation>
    <scope>NUCLEOTIDE SEQUENCE [LARGE SCALE GENOMIC DNA]</scope>
    <source>
        <strain evidence="5">K1W22B-1</strain>
    </source>
</reference>
<keyword evidence="5" id="KW-1185">Reference proteome</keyword>
<evidence type="ECO:0000313" key="5">
    <source>
        <dbReference type="Proteomes" id="UP000276542"/>
    </source>
</evidence>
<accession>A0A3A5HBH4</accession>
<dbReference type="PIRSF" id="PIRSF500176">
    <property type="entry name" value="L_ASNase"/>
    <property type="match status" value="1"/>
</dbReference>
<comment type="caution">
    <text evidence="4">The sequence shown here is derived from an EMBL/GenBank/DDBJ whole genome shotgun (WGS) entry which is preliminary data.</text>
</comment>
<feature type="active site" description="O-isoaspartyl threonine intermediate" evidence="1">
    <location>
        <position position="24"/>
    </location>
</feature>
<evidence type="ECO:0000259" key="3">
    <source>
        <dbReference type="Pfam" id="PF00710"/>
    </source>
</evidence>
<sequence>MTATLAASLRCMTSPIHVLATGGTIDKVYALTGDLEIGPPAVTDLLEIAGTDLEVVVEPIIGKDSLHFSDADRATITARVAELGAAQVLITHGTDTMTYTAEHLIAHLDPDVARTVVLTGAMQPASMRDSDAAFNVGLALGALQSLSPGVYIAMSGRVFPAGAVTKDRARGRFVDRV</sequence>
<dbReference type="InterPro" id="IPR037152">
    <property type="entry name" value="L-asparaginase_N_sf"/>
</dbReference>
<dbReference type="EMBL" id="QYRP01000002">
    <property type="protein sequence ID" value="RJS47238.1"/>
    <property type="molecule type" value="Genomic_DNA"/>
</dbReference>
<dbReference type="Proteomes" id="UP000276542">
    <property type="component" value="Unassembled WGS sequence"/>
</dbReference>
<dbReference type="SUPFAM" id="SSF53774">
    <property type="entry name" value="Glutaminase/Asparaginase"/>
    <property type="match status" value="1"/>
</dbReference>
<dbReference type="AlphaFoldDB" id="A0A3A5HBH4"/>
<dbReference type="PIRSF" id="PIRSF001220">
    <property type="entry name" value="L-ASNase_gatD"/>
    <property type="match status" value="1"/>
</dbReference>
<feature type="binding site" evidence="2">
    <location>
        <position position="65"/>
    </location>
    <ligand>
        <name>substrate</name>
    </ligand>
</feature>
<dbReference type="PANTHER" id="PTHR11707:SF28">
    <property type="entry name" value="60 KDA LYSOPHOSPHOLIPASE"/>
    <property type="match status" value="1"/>
</dbReference>
<dbReference type="GO" id="GO:0004067">
    <property type="term" value="F:asparaginase activity"/>
    <property type="evidence" value="ECO:0007669"/>
    <property type="project" value="UniProtKB-UniRule"/>
</dbReference>
<evidence type="ECO:0000313" key="4">
    <source>
        <dbReference type="EMBL" id="RJS47238.1"/>
    </source>
</evidence>
<dbReference type="InterPro" id="IPR027474">
    <property type="entry name" value="L-asparaginase_N"/>
</dbReference>
<dbReference type="Gene3D" id="3.40.50.1170">
    <property type="entry name" value="L-asparaginase, N-terminal domain"/>
    <property type="match status" value="1"/>
</dbReference>
<dbReference type="InterPro" id="IPR006034">
    <property type="entry name" value="Asparaginase/glutaminase-like"/>
</dbReference>